<sequence length="391" mass="43178">MRYRKIVDAAFDCLAVGEFDRIKIDDVARAAGLAKATLYRYFPSKDSLYAVVLREWVDANHLRASTAVGPERARIRAHAMITAFAESPQFFRLAVTLFSSSDPVVKSELLDVGARTHRYFHDDFIDSTRVAPRDAAVIMQAIVHAAVMASVYHGAAFADAHHLVDQMIRLSVGDPISPVTGDHKVNSDAGAPVAAELPTFKQRRRRRIVECAREALRENSYEQIHVTNIARDADISLGTLYRYFPSKEAVYAEVIRDWFTHSGVIANRDDLRPEARVSARVRAALDAFEADPEFFRVNVLLYSIGDERVQAVLGEVIATARETLLRDLSAVRVPSAGDAATMLWALIGSLTTGVISYGGNFPEVRRVMEVFIALLVASADGRAGDERGFSP</sequence>
<evidence type="ECO:0000256" key="4">
    <source>
        <dbReference type="PROSITE-ProRule" id="PRU00335"/>
    </source>
</evidence>
<dbReference type="PANTHER" id="PTHR30055:SF234">
    <property type="entry name" value="HTH-TYPE TRANSCRIPTIONAL REGULATOR BETI"/>
    <property type="match status" value="1"/>
</dbReference>
<evidence type="ECO:0000256" key="2">
    <source>
        <dbReference type="ARBA" id="ARBA00023125"/>
    </source>
</evidence>
<dbReference type="GO" id="GO:0000976">
    <property type="term" value="F:transcription cis-regulatory region binding"/>
    <property type="evidence" value="ECO:0007669"/>
    <property type="project" value="TreeGrafter"/>
</dbReference>
<keyword evidence="1" id="KW-0805">Transcription regulation</keyword>
<dbReference type="SUPFAM" id="SSF46689">
    <property type="entry name" value="Homeodomain-like"/>
    <property type="match status" value="2"/>
</dbReference>
<evidence type="ECO:0000313" key="6">
    <source>
        <dbReference type="EMBL" id="MBH0779807.1"/>
    </source>
</evidence>
<dbReference type="PANTHER" id="PTHR30055">
    <property type="entry name" value="HTH-TYPE TRANSCRIPTIONAL REGULATOR RUTR"/>
    <property type="match status" value="1"/>
</dbReference>
<keyword evidence="2 4" id="KW-0238">DNA-binding</keyword>
<proteinExistence type="predicted"/>
<dbReference type="Proteomes" id="UP000655751">
    <property type="component" value="Unassembled WGS sequence"/>
</dbReference>
<dbReference type="GO" id="GO:0003700">
    <property type="term" value="F:DNA-binding transcription factor activity"/>
    <property type="evidence" value="ECO:0007669"/>
    <property type="project" value="TreeGrafter"/>
</dbReference>
<comment type="caution">
    <text evidence="6">The sequence shown here is derived from an EMBL/GenBank/DDBJ whole genome shotgun (WGS) entry which is preliminary data.</text>
</comment>
<keyword evidence="7" id="KW-1185">Reference proteome</keyword>
<accession>A0A931IGW4</accession>
<dbReference type="InterPro" id="IPR050109">
    <property type="entry name" value="HTH-type_TetR-like_transc_reg"/>
</dbReference>
<dbReference type="RefSeq" id="WP_196152119.1">
    <property type="nucleotide sequence ID" value="NZ_JADMLG010000012.1"/>
</dbReference>
<dbReference type="Gene3D" id="1.10.357.10">
    <property type="entry name" value="Tetracycline Repressor, domain 2"/>
    <property type="match status" value="2"/>
</dbReference>
<name>A0A931IGW4_9NOCA</name>
<evidence type="ECO:0000313" key="7">
    <source>
        <dbReference type="Proteomes" id="UP000655751"/>
    </source>
</evidence>
<dbReference type="AlphaFoldDB" id="A0A931IGW4"/>
<organism evidence="6 7">
    <name type="scientific">Nocardia bovistercoris</name>
    <dbReference type="NCBI Taxonomy" id="2785916"/>
    <lineage>
        <taxon>Bacteria</taxon>
        <taxon>Bacillati</taxon>
        <taxon>Actinomycetota</taxon>
        <taxon>Actinomycetes</taxon>
        <taxon>Mycobacteriales</taxon>
        <taxon>Nocardiaceae</taxon>
        <taxon>Nocardia</taxon>
    </lineage>
</organism>
<feature type="domain" description="HTH tetR-type" evidence="5">
    <location>
        <begin position="1"/>
        <end position="60"/>
    </location>
</feature>
<dbReference type="EMBL" id="JADMLG010000012">
    <property type="protein sequence ID" value="MBH0779807.1"/>
    <property type="molecule type" value="Genomic_DNA"/>
</dbReference>
<feature type="domain" description="HTH tetR-type" evidence="5">
    <location>
        <begin position="202"/>
        <end position="262"/>
    </location>
</feature>
<dbReference type="InterPro" id="IPR009057">
    <property type="entry name" value="Homeodomain-like_sf"/>
</dbReference>
<keyword evidence="3" id="KW-0804">Transcription</keyword>
<gene>
    <name evidence="6" type="ORF">IT779_26390</name>
</gene>
<reference evidence="6" key="1">
    <citation type="submission" date="2020-11" db="EMBL/GenBank/DDBJ databases">
        <title>Nocardia NEAU-351.nov., a novel actinomycete isolated from the cow dung.</title>
        <authorList>
            <person name="Zhang X."/>
        </authorList>
    </citation>
    <scope>NUCLEOTIDE SEQUENCE</scope>
    <source>
        <strain evidence="6">NEAU-351</strain>
    </source>
</reference>
<protein>
    <submittedName>
        <fullName evidence="6">TetR/AcrR family transcriptional regulator</fullName>
    </submittedName>
</protein>
<evidence type="ECO:0000259" key="5">
    <source>
        <dbReference type="PROSITE" id="PS50977"/>
    </source>
</evidence>
<dbReference type="InterPro" id="IPR001647">
    <property type="entry name" value="HTH_TetR"/>
</dbReference>
<feature type="DNA-binding region" description="H-T-H motif" evidence="4">
    <location>
        <begin position="225"/>
        <end position="244"/>
    </location>
</feature>
<dbReference type="PRINTS" id="PR00455">
    <property type="entry name" value="HTHTETR"/>
</dbReference>
<evidence type="ECO:0000256" key="3">
    <source>
        <dbReference type="ARBA" id="ARBA00023163"/>
    </source>
</evidence>
<dbReference type="PROSITE" id="PS50977">
    <property type="entry name" value="HTH_TETR_2"/>
    <property type="match status" value="2"/>
</dbReference>
<evidence type="ECO:0000256" key="1">
    <source>
        <dbReference type="ARBA" id="ARBA00023015"/>
    </source>
</evidence>
<feature type="DNA-binding region" description="H-T-H motif" evidence="4">
    <location>
        <begin position="23"/>
        <end position="42"/>
    </location>
</feature>
<dbReference type="Pfam" id="PF00440">
    <property type="entry name" value="TetR_N"/>
    <property type="match status" value="2"/>
</dbReference>